<evidence type="ECO:0000259" key="8">
    <source>
        <dbReference type="Pfam" id="PF06136"/>
    </source>
</evidence>
<protein>
    <recommendedName>
        <fullName evidence="8">SOSEKI DIX-like domain-containing protein</fullName>
    </recommendedName>
</protein>
<dbReference type="AlphaFoldDB" id="A0ABD1T3E0"/>
<evidence type="ECO:0000256" key="3">
    <source>
        <dbReference type="ARBA" id="ARBA00022475"/>
    </source>
</evidence>
<dbReference type="GO" id="GO:0051301">
    <property type="term" value="P:cell division"/>
    <property type="evidence" value="ECO:0007669"/>
    <property type="project" value="UniProtKB-KW"/>
</dbReference>
<dbReference type="GO" id="GO:0005886">
    <property type="term" value="C:plasma membrane"/>
    <property type="evidence" value="ECO:0007669"/>
    <property type="project" value="UniProtKB-SubCell"/>
</dbReference>
<comment type="similarity">
    <text evidence="7">Belongs to the SOSEKI family.</text>
</comment>
<keyword evidence="3" id="KW-1003">Cell membrane</keyword>
<comment type="caution">
    <text evidence="9">The sequence shown here is derived from an EMBL/GenBank/DDBJ whole genome shotgun (WGS) entry which is preliminary data.</text>
</comment>
<keyword evidence="4" id="KW-0132">Cell division</keyword>
<evidence type="ECO:0000256" key="4">
    <source>
        <dbReference type="ARBA" id="ARBA00022618"/>
    </source>
</evidence>
<evidence type="ECO:0000256" key="2">
    <source>
        <dbReference type="ARBA" id="ARBA00022473"/>
    </source>
</evidence>
<name>A0ABD1T3E0_9LAMI</name>
<evidence type="ECO:0000313" key="9">
    <source>
        <dbReference type="EMBL" id="KAL2507241.1"/>
    </source>
</evidence>
<keyword evidence="6" id="KW-0131">Cell cycle</keyword>
<feature type="domain" description="SOSEKI DIX-like" evidence="8">
    <location>
        <begin position="1"/>
        <end position="44"/>
    </location>
</feature>
<dbReference type="PANTHER" id="PTHR31083">
    <property type="entry name" value="UPSTREAM OF FLC PROTEIN (DUF966)"/>
    <property type="match status" value="1"/>
</dbReference>
<dbReference type="InterPro" id="IPR048351">
    <property type="entry name" value="SOK_DIX"/>
</dbReference>
<proteinExistence type="inferred from homology"/>
<dbReference type="Pfam" id="PF06136">
    <property type="entry name" value="SOK"/>
    <property type="match status" value="1"/>
</dbReference>
<evidence type="ECO:0000256" key="7">
    <source>
        <dbReference type="ARBA" id="ARBA00024211"/>
    </source>
</evidence>
<organism evidence="9 10">
    <name type="scientific">Forsythia ovata</name>
    <dbReference type="NCBI Taxonomy" id="205694"/>
    <lineage>
        <taxon>Eukaryota</taxon>
        <taxon>Viridiplantae</taxon>
        <taxon>Streptophyta</taxon>
        <taxon>Embryophyta</taxon>
        <taxon>Tracheophyta</taxon>
        <taxon>Spermatophyta</taxon>
        <taxon>Magnoliopsida</taxon>
        <taxon>eudicotyledons</taxon>
        <taxon>Gunneridae</taxon>
        <taxon>Pentapetalae</taxon>
        <taxon>asterids</taxon>
        <taxon>lamiids</taxon>
        <taxon>Lamiales</taxon>
        <taxon>Oleaceae</taxon>
        <taxon>Forsythieae</taxon>
        <taxon>Forsythia</taxon>
    </lineage>
</organism>
<evidence type="ECO:0000256" key="5">
    <source>
        <dbReference type="ARBA" id="ARBA00023136"/>
    </source>
</evidence>
<evidence type="ECO:0000256" key="1">
    <source>
        <dbReference type="ARBA" id="ARBA00004413"/>
    </source>
</evidence>
<dbReference type="InterPro" id="IPR010369">
    <property type="entry name" value="SOK"/>
</dbReference>
<reference evidence="10" key="1">
    <citation type="submission" date="2024-07" db="EMBL/GenBank/DDBJ databases">
        <title>Two chromosome-level genome assemblies of Korean endemic species Abeliophyllum distichum and Forsythia ovata (Oleaceae).</title>
        <authorList>
            <person name="Jang H."/>
        </authorList>
    </citation>
    <scope>NUCLEOTIDE SEQUENCE [LARGE SCALE GENOMIC DNA]</scope>
</reference>
<sequence>MAYMYSWSSKRSYKNGYVWHDLSEDDMIHPTNSNDYVLKGSKLLQRTTPPQSEALSSITVTTRRKKNQSWSSFENPNEKEKYNYRVIYKSESSRELGRKFDAATQTEETTGRRSRSTNMKQVVENKTAEMISSKGLEYENGNIKYQSAENGKMKASQVFRKLITCGSSVAVKEDLGPMKK</sequence>
<dbReference type="Proteomes" id="UP001604277">
    <property type="component" value="Unassembled WGS sequence"/>
</dbReference>
<dbReference type="EMBL" id="JBFOLJ010000009">
    <property type="protein sequence ID" value="KAL2507241.1"/>
    <property type="molecule type" value="Genomic_DNA"/>
</dbReference>
<gene>
    <name evidence="9" type="ORF">Fot_30888</name>
</gene>
<keyword evidence="10" id="KW-1185">Reference proteome</keyword>
<evidence type="ECO:0000313" key="10">
    <source>
        <dbReference type="Proteomes" id="UP001604277"/>
    </source>
</evidence>
<dbReference type="PANTHER" id="PTHR31083:SF6">
    <property type="entry name" value="PROTEIN SOSEKI 3"/>
    <property type="match status" value="1"/>
</dbReference>
<accession>A0ABD1T3E0</accession>
<comment type="subcellular location">
    <subcellularLocation>
        <location evidence="1">Cell membrane</location>
        <topology evidence="1">Peripheral membrane protein</topology>
        <orientation evidence="1">Cytoplasmic side</orientation>
    </subcellularLocation>
</comment>
<keyword evidence="5" id="KW-0472">Membrane</keyword>
<dbReference type="GO" id="GO:0051258">
    <property type="term" value="P:protein polymerization"/>
    <property type="evidence" value="ECO:0007669"/>
    <property type="project" value="UniProtKB-ARBA"/>
</dbReference>
<evidence type="ECO:0000256" key="6">
    <source>
        <dbReference type="ARBA" id="ARBA00023306"/>
    </source>
</evidence>
<keyword evidence="2" id="KW-0217">Developmental protein</keyword>